<proteinExistence type="predicted"/>
<evidence type="ECO:0000313" key="2">
    <source>
        <dbReference type="Proteomes" id="UP000078542"/>
    </source>
</evidence>
<evidence type="ECO:0000313" key="1">
    <source>
        <dbReference type="EMBL" id="KYN06017.1"/>
    </source>
</evidence>
<accession>A0A151IMA9</accession>
<reference evidence="1 2" key="1">
    <citation type="submission" date="2016-03" db="EMBL/GenBank/DDBJ databases">
        <title>Cyphomyrmex costatus WGS genome.</title>
        <authorList>
            <person name="Nygaard S."/>
            <person name="Hu H."/>
            <person name="Boomsma J."/>
            <person name="Zhang G."/>
        </authorList>
    </citation>
    <scope>NUCLEOTIDE SEQUENCE [LARGE SCALE GENOMIC DNA]</scope>
    <source>
        <strain evidence="1">MS0001</strain>
        <tissue evidence="1">Whole body</tissue>
    </source>
</reference>
<organism evidence="1 2">
    <name type="scientific">Cyphomyrmex costatus</name>
    <dbReference type="NCBI Taxonomy" id="456900"/>
    <lineage>
        <taxon>Eukaryota</taxon>
        <taxon>Metazoa</taxon>
        <taxon>Ecdysozoa</taxon>
        <taxon>Arthropoda</taxon>
        <taxon>Hexapoda</taxon>
        <taxon>Insecta</taxon>
        <taxon>Pterygota</taxon>
        <taxon>Neoptera</taxon>
        <taxon>Endopterygota</taxon>
        <taxon>Hymenoptera</taxon>
        <taxon>Apocrita</taxon>
        <taxon>Aculeata</taxon>
        <taxon>Formicoidea</taxon>
        <taxon>Formicidae</taxon>
        <taxon>Myrmicinae</taxon>
        <taxon>Cyphomyrmex</taxon>
    </lineage>
</organism>
<dbReference type="AlphaFoldDB" id="A0A151IMA9"/>
<dbReference type="EMBL" id="KQ977059">
    <property type="protein sequence ID" value="KYN06017.1"/>
    <property type="molecule type" value="Genomic_DNA"/>
</dbReference>
<gene>
    <name evidence="1" type="ORF">ALC62_03017</name>
</gene>
<dbReference type="Proteomes" id="UP000078542">
    <property type="component" value="Unassembled WGS sequence"/>
</dbReference>
<sequence length="182" mass="20081">MTGRLSRDTGPIVELARNAVRRRRGPADPAANAATKMTGCLDPQGRSRRYIGFHEEQCGDLSTNLSQPMATRQSSGTAPYFKMHRGISSVRSTRCHSSRFNRSSAQCSATRERERERGECLSQDRLLVTLVQLVDVQFASSLGSKLRRTAPPPHSPSIADGGLIMELTERLTFDSISNYLAI</sequence>
<name>A0A151IMA9_9HYME</name>
<keyword evidence="2" id="KW-1185">Reference proteome</keyword>
<protein>
    <submittedName>
        <fullName evidence="1">Uncharacterized protein</fullName>
    </submittedName>
</protein>